<dbReference type="FunCoup" id="A3LXK0">
    <property type="interactions" value="410"/>
</dbReference>
<feature type="compositionally biased region" description="Basic and acidic residues" evidence="6">
    <location>
        <begin position="129"/>
        <end position="142"/>
    </location>
</feature>
<evidence type="ECO:0000256" key="2">
    <source>
        <dbReference type="ARBA" id="ARBA00005330"/>
    </source>
</evidence>
<evidence type="ECO:0000256" key="5">
    <source>
        <dbReference type="ARBA" id="ARBA00023242"/>
    </source>
</evidence>
<feature type="compositionally biased region" description="Acidic residues" evidence="6">
    <location>
        <begin position="105"/>
        <end position="114"/>
    </location>
</feature>
<dbReference type="GO" id="GO:0004402">
    <property type="term" value="F:histone acetyltransferase activity"/>
    <property type="evidence" value="ECO:0007669"/>
    <property type="project" value="EnsemblFungi"/>
</dbReference>
<dbReference type="AlphaFoldDB" id="A3LXK0"/>
<dbReference type="RefSeq" id="XP_001385503.2">
    <property type="nucleotide sequence ID" value="XM_001385466.1"/>
</dbReference>
<name>A3LXK0_PICST</name>
<dbReference type="Pfam" id="PF10198">
    <property type="entry name" value="Ada3"/>
    <property type="match status" value="1"/>
</dbReference>
<feature type="compositionally biased region" description="Acidic residues" evidence="6">
    <location>
        <begin position="80"/>
        <end position="93"/>
    </location>
</feature>
<dbReference type="GO" id="GO:0003713">
    <property type="term" value="F:transcription coactivator activity"/>
    <property type="evidence" value="ECO:0007669"/>
    <property type="project" value="TreeGrafter"/>
</dbReference>
<feature type="region of interest" description="Disordered" evidence="6">
    <location>
        <begin position="60"/>
        <end position="180"/>
    </location>
</feature>
<dbReference type="PANTHER" id="PTHR13556:SF2">
    <property type="entry name" value="TRANSCRIPTIONAL ADAPTER 3"/>
    <property type="match status" value="1"/>
</dbReference>
<dbReference type="GO" id="GO:0006357">
    <property type="term" value="P:regulation of transcription by RNA polymerase II"/>
    <property type="evidence" value="ECO:0007669"/>
    <property type="project" value="EnsemblFungi"/>
</dbReference>
<keyword evidence="8" id="KW-1185">Reference proteome</keyword>
<evidence type="ECO:0000256" key="1">
    <source>
        <dbReference type="ARBA" id="ARBA00004123"/>
    </source>
</evidence>
<reference evidence="7" key="1">
    <citation type="journal article" date="2007" name="Nat. Biotechnol.">
        <title>Genome sequence of the lignocellulose-bioconverting and xylose-fermenting yeast Pichia stipitis.</title>
        <authorList>
            <person name="Jeffries T.W."/>
            <person name="Grigoriev I.V."/>
            <person name="Grimwood J."/>
            <person name="Laplaza J.M."/>
            <person name="Aerts A."/>
            <person name="Salamov A."/>
            <person name="Schmutz J."/>
            <person name="Lindquist E."/>
            <person name="Dehal P."/>
            <person name="Shapiro H."/>
            <person name="Jin Y.S."/>
            <person name="Passoth V."/>
            <person name="Richardson P.M."/>
        </authorList>
    </citation>
    <scope>NUCLEOTIDE SEQUENCE [LARGE SCALE GENOMIC DNA]</scope>
    <source>
        <strain evidence="7">CBS 6054</strain>
    </source>
</reference>
<accession>A3LXK0</accession>
<dbReference type="PANTHER" id="PTHR13556">
    <property type="entry name" value="TRANSCRIPTIONAL ADAPTER 3-RELATED"/>
    <property type="match status" value="1"/>
</dbReference>
<organism evidence="7 8">
    <name type="scientific">Scheffersomyces stipitis (strain ATCC 58785 / CBS 6054 / NBRC 10063 / NRRL Y-11545)</name>
    <name type="common">Yeast</name>
    <name type="synonym">Pichia stipitis</name>
    <dbReference type="NCBI Taxonomy" id="322104"/>
    <lineage>
        <taxon>Eukaryota</taxon>
        <taxon>Fungi</taxon>
        <taxon>Dikarya</taxon>
        <taxon>Ascomycota</taxon>
        <taxon>Saccharomycotina</taxon>
        <taxon>Pichiomycetes</taxon>
        <taxon>Debaryomycetaceae</taxon>
        <taxon>Scheffersomyces</taxon>
    </lineage>
</organism>
<evidence type="ECO:0000313" key="7">
    <source>
        <dbReference type="EMBL" id="ABN67474.2"/>
    </source>
</evidence>
<dbReference type="eggNOG" id="KOG4191">
    <property type="taxonomic scope" value="Eukaryota"/>
</dbReference>
<sequence length="615" mass="69275">MSSDKHSASTTLDDIINELKLTYDSSVGLLDGDSLRTIPNTNTLLNLSKLLNKLSRELNDVESDDDSILAKINSGLNKNEDEDEEDNEKEIEDENKKRSFSDAVSDQDDDDEDSVSLAKRRKVSTGTKIKSEQDEEQTKSSIDESEQVNSKDDPVPPEQSGSFTKENDTRLKNPKSEFVSSQTLSAAAIAELGLFSEDNNGLETQGKEYLKKKYGVASYPENDLLNLLPGKIPNIDFSKNKPPSNQVQFTTFQSYIESFFRPFSSEDLELLNERNIIPPGFEKQEYDPDVSPFLIPKLGKFYADLWADEDSTLSSKLNSPAYQQAAPDSYKPKGTFDNLTDDTLFTEEISCGPLSSRLLSAILSNNDGSDDYEEKEEGSNEEDPSSNLNLDDEVATQLNSGEDYKLTAEANDFHSIEERLKRELKYIGIFMNLPLSKEDSKFKGKQNGRPKKAGISIIDNDEWVKNKEDDEVCAEIRAHQKELREVVSRNRSNRKKLIPIIEEQIAYQEYCTILEDLDKQVDQAYMKRLKGKSKKKKVDVTTPQQQAVNSGLRALLEKRQRWINNIGNLFRPGEIMKRVPSESILVQEGTVEQETIDDDNTDAVSTAVDILADKS</sequence>
<evidence type="ECO:0000313" key="8">
    <source>
        <dbReference type="Proteomes" id="UP000002258"/>
    </source>
</evidence>
<evidence type="ECO:0000256" key="6">
    <source>
        <dbReference type="SAM" id="MobiDB-lite"/>
    </source>
</evidence>
<evidence type="ECO:0000256" key="3">
    <source>
        <dbReference type="ARBA" id="ARBA00023015"/>
    </source>
</evidence>
<keyword evidence="4" id="KW-0804">Transcription</keyword>
<comment type="subcellular location">
    <subcellularLocation>
        <location evidence="1">Nucleus</location>
    </subcellularLocation>
</comment>
<keyword evidence="5" id="KW-0539">Nucleus</keyword>
<keyword evidence="7" id="KW-0808">Transferase</keyword>
<proteinExistence type="inferred from homology"/>
<dbReference type="OMA" id="WQEYSSI"/>
<dbReference type="GO" id="GO:0046695">
    <property type="term" value="C:SLIK (SAGA-like) complex"/>
    <property type="evidence" value="ECO:0007669"/>
    <property type="project" value="EnsemblFungi"/>
</dbReference>
<dbReference type="GO" id="GO:0005634">
    <property type="term" value="C:nucleus"/>
    <property type="evidence" value="ECO:0007669"/>
    <property type="project" value="UniProtKB-SubCell"/>
</dbReference>
<comment type="similarity">
    <text evidence="2">Belongs to the NGG1 family.</text>
</comment>
<feature type="region of interest" description="Disordered" evidence="6">
    <location>
        <begin position="365"/>
        <end position="389"/>
    </location>
</feature>
<gene>
    <name evidence="7" type="primary">NGG1</name>
    <name evidence="7" type="ORF">PICST_36687</name>
</gene>
<dbReference type="OrthoDB" id="1232at2759"/>
<dbReference type="KEGG" id="pic:PICST_36687"/>
<feature type="compositionally biased region" description="Acidic residues" evidence="6">
    <location>
        <begin position="368"/>
        <end position="389"/>
    </location>
</feature>
<protein>
    <submittedName>
        <fullName evidence="7">Histone acetyltransferase transcription factor</fullName>
    </submittedName>
</protein>
<dbReference type="InParanoid" id="A3LXK0"/>
<dbReference type="HOGENOM" id="CLU_016102_1_0_1"/>
<dbReference type="STRING" id="322104.A3LXK0"/>
<keyword evidence="3" id="KW-0805">Transcription regulation</keyword>
<dbReference type="Proteomes" id="UP000002258">
    <property type="component" value="Chromosome 6"/>
</dbReference>
<dbReference type="InterPro" id="IPR019340">
    <property type="entry name" value="Histone_AcTrfase_su3"/>
</dbReference>
<dbReference type="EMBL" id="CP000500">
    <property type="protein sequence ID" value="ABN67474.2"/>
    <property type="molecule type" value="Genomic_DNA"/>
</dbReference>
<dbReference type="GeneID" id="4840352"/>
<dbReference type="GO" id="GO:0140671">
    <property type="term" value="C:ADA complex"/>
    <property type="evidence" value="ECO:0007669"/>
    <property type="project" value="EnsemblFungi"/>
</dbReference>
<feature type="compositionally biased region" description="Basic and acidic residues" evidence="6">
    <location>
        <begin position="165"/>
        <end position="175"/>
    </location>
</feature>
<evidence type="ECO:0000256" key="4">
    <source>
        <dbReference type="ARBA" id="ARBA00023163"/>
    </source>
</evidence>
<dbReference type="GO" id="GO:0000124">
    <property type="term" value="C:SAGA complex"/>
    <property type="evidence" value="ECO:0007669"/>
    <property type="project" value="EnsemblFungi"/>
</dbReference>